<dbReference type="AlphaFoldDB" id="A0AAV4BJU2"/>
<dbReference type="InterPro" id="IPR013818">
    <property type="entry name" value="Lipase"/>
</dbReference>
<dbReference type="Pfam" id="PF00151">
    <property type="entry name" value="Lipase"/>
    <property type="match status" value="1"/>
</dbReference>
<comment type="subcellular location">
    <subcellularLocation>
        <location evidence="1">Secreted</location>
    </subcellularLocation>
</comment>
<evidence type="ECO:0000256" key="5">
    <source>
        <dbReference type="SAM" id="SignalP"/>
    </source>
</evidence>
<name>A0AAV4BJU2_9GAST</name>
<dbReference type="FunFam" id="3.40.50.1820:FF:000033">
    <property type="entry name" value="Pancreatic triacylglycerol lipase"/>
    <property type="match status" value="1"/>
</dbReference>
<protein>
    <submittedName>
        <fullName evidence="7">Pancreatic lipase-related protein 2</fullName>
    </submittedName>
</protein>
<comment type="similarity">
    <text evidence="2 4">Belongs to the AB hydrolase superfamily. Lipase family.</text>
</comment>
<gene>
    <name evidence="7" type="ORF">PoB_004610200</name>
</gene>
<dbReference type="GO" id="GO:0016298">
    <property type="term" value="F:lipase activity"/>
    <property type="evidence" value="ECO:0007669"/>
    <property type="project" value="InterPro"/>
</dbReference>
<feature type="chain" id="PRO_5043450184" evidence="5">
    <location>
        <begin position="17"/>
        <end position="501"/>
    </location>
</feature>
<dbReference type="Proteomes" id="UP000735302">
    <property type="component" value="Unassembled WGS sequence"/>
</dbReference>
<evidence type="ECO:0000259" key="6">
    <source>
        <dbReference type="Pfam" id="PF00151"/>
    </source>
</evidence>
<organism evidence="7 8">
    <name type="scientific">Plakobranchus ocellatus</name>
    <dbReference type="NCBI Taxonomy" id="259542"/>
    <lineage>
        <taxon>Eukaryota</taxon>
        <taxon>Metazoa</taxon>
        <taxon>Spiralia</taxon>
        <taxon>Lophotrochozoa</taxon>
        <taxon>Mollusca</taxon>
        <taxon>Gastropoda</taxon>
        <taxon>Heterobranchia</taxon>
        <taxon>Euthyneura</taxon>
        <taxon>Panpulmonata</taxon>
        <taxon>Sacoglossa</taxon>
        <taxon>Placobranchoidea</taxon>
        <taxon>Plakobranchidae</taxon>
        <taxon>Plakobranchus</taxon>
    </lineage>
</organism>
<reference evidence="7 8" key="1">
    <citation type="journal article" date="2021" name="Elife">
        <title>Chloroplast acquisition without the gene transfer in kleptoplastic sea slugs, Plakobranchus ocellatus.</title>
        <authorList>
            <person name="Maeda T."/>
            <person name="Takahashi S."/>
            <person name="Yoshida T."/>
            <person name="Shimamura S."/>
            <person name="Takaki Y."/>
            <person name="Nagai Y."/>
            <person name="Toyoda A."/>
            <person name="Suzuki Y."/>
            <person name="Arimoto A."/>
            <person name="Ishii H."/>
            <person name="Satoh N."/>
            <person name="Nishiyama T."/>
            <person name="Hasebe M."/>
            <person name="Maruyama T."/>
            <person name="Minagawa J."/>
            <person name="Obokata J."/>
            <person name="Shigenobu S."/>
        </authorList>
    </citation>
    <scope>NUCLEOTIDE SEQUENCE [LARGE SCALE GENOMIC DNA]</scope>
</reference>
<accession>A0AAV4BJU2</accession>
<dbReference type="GO" id="GO:0005615">
    <property type="term" value="C:extracellular space"/>
    <property type="evidence" value="ECO:0007669"/>
    <property type="project" value="TreeGrafter"/>
</dbReference>
<dbReference type="InterPro" id="IPR033906">
    <property type="entry name" value="Lipase_N"/>
</dbReference>
<dbReference type="GO" id="GO:0016042">
    <property type="term" value="P:lipid catabolic process"/>
    <property type="evidence" value="ECO:0007669"/>
    <property type="project" value="TreeGrafter"/>
</dbReference>
<dbReference type="InterPro" id="IPR029058">
    <property type="entry name" value="AB_hydrolase_fold"/>
</dbReference>
<evidence type="ECO:0000313" key="8">
    <source>
        <dbReference type="Proteomes" id="UP000735302"/>
    </source>
</evidence>
<dbReference type="PRINTS" id="PR00821">
    <property type="entry name" value="TAGLIPASE"/>
</dbReference>
<comment type="caution">
    <text evidence="7">The sequence shown here is derived from an EMBL/GenBank/DDBJ whole genome shotgun (WGS) entry which is preliminary data.</text>
</comment>
<dbReference type="EMBL" id="BLXT01005065">
    <property type="protein sequence ID" value="GFO19597.1"/>
    <property type="molecule type" value="Genomic_DNA"/>
</dbReference>
<dbReference type="Gene3D" id="3.40.50.1820">
    <property type="entry name" value="alpha/beta hydrolase"/>
    <property type="match status" value="1"/>
</dbReference>
<evidence type="ECO:0000313" key="7">
    <source>
        <dbReference type="EMBL" id="GFO19597.1"/>
    </source>
</evidence>
<dbReference type="SUPFAM" id="SSF53474">
    <property type="entry name" value="alpha/beta-Hydrolases"/>
    <property type="match status" value="1"/>
</dbReference>
<dbReference type="InterPro" id="IPR000734">
    <property type="entry name" value="TAG_lipase"/>
</dbReference>
<feature type="domain" description="Lipase" evidence="6">
    <location>
        <begin position="25"/>
        <end position="363"/>
    </location>
</feature>
<feature type="signal peptide" evidence="5">
    <location>
        <begin position="1"/>
        <end position="16"/>
    </location>
</feature>
<sequence>MTTCSIIAFVFTVTLAANIVSGKRKEVCYPVLGCFNTDPPFDNARAHLPQSPYTVMTSFHLYTRDNTEEADYLLYMSPRSILQSHFNSSRLTKFIIHGVKNDESSQWIINMRKALIEQGDYNVIVVYWGKGAPLTDYPQATANVRLVATEIKVLIRLLERLTNLQLADVHFIGHSLGAHASGYAGSLLGDKVGRITGLDPADPNFQDMPEIVRLDQSDAKFVDVIHTNGMKYQVSVGFGLMIPSGHIDFYVNGGEQQKGCTDGVEALLDGVYQNLLGRSEDTLSGTARGGISCSHSRAHELFVESLSSPCKFKSFPCDNYDAFRKGKCFDCEPSGCSEAGFFASNHPTARGKHFLITFGQEPFCGSYYYQLSIQVDPSQSSTRGDIYVFLLGRSGSFTKRVALFGRDTTKLDAKDINVVIVLNKSLKQLGDEYRIDLVYKRRTGTIRFLSRASTNFRIQGVELIEAATGARYLTDKKSYVLHHRQDQVLILYRDTQQSEAE</sequence>
<keyword evidence="3" id="KW-0964">Secreted</keyword>
<evidence type="ECO:0000256" key="2">
    <source>
        <dbReference type="ARBA" id="ARBA00010701"/>
    </source>
</evidence>
<dbReference type="CDD" id="cd00707">
    <property type="entry name" value="Pancreat_lipase_like"/>
    <property type="match status" value="1"/>
</dbReference>
<keyword evidence="5" id="KW-0732">Signal</keyword>
<proteinExistence type="inferred from homology"/>
<evidence type="ECO:0000256" key="4">
    <source>
        <dbReference type="RuleBase" id="RU004262"/>
    </source>
</evidence>
<dbReference type="PANTHER" id="PTHR11610">
    <property type="entry name" value="LIPASE"/>
    <property type="match status" value="1"/>
</dbReference>
<evidence type="ECO:0000256" key="1">
    <source>
        <dbReference type="ARBA" id="ARBA00004613"/>
    </source>
</evidence>
<evidence type="ECO:0000256" key="3">
    <source>
        <dbReference type="ARBA" id="ARBA00022525"/>
    </source>
</evidence>
<keyword evidence="8" id="KW-1185">Reference proteome</keyword>